<sequence>MLDMVCIAGDVDTAVADELWSATQARLEQAGRALVLGLAEMTFFGSAGITLVISVWNACWDRVHCGSRALHGAQAAADHSGR</sequence>
<keyword evidence="1" id="KW-0812">Transmembrane</keyword>
<protein>
    <recommendedName>
        <fullName evidence="4">STAS domain-containing protein</fullName>
    </recommendedName>
</protein>
<keyword evidence="1" id="KW-0472">Membrane</keyword>
<evidence type="ECO:0000256" key="1">
    <source>
        <dbReference type="SAM" id="Phobius"/>
    </source>
</evidence>
<dbReference type="AlphaFoldDB" id="A0A1B2HDW7"/>
<keyword evidence="3" id="KW-1185">Reference proteome</keyword>
<proteinExistence type="predicted"/>
<accession>A0A1B2HDW7</accession>
<evidence type="ECO:0008006" key="4">
    <source>
        <dbReference type="Google" id="ProtNLM"/>
    </source>
</evidence>
<keyword evidence="1" id="KW-1133">Transmembrane helix</keyword>
<dbReference type="SUPFAM" id="SSF52091">
    <property type="entry name" value="SpoIIaa-like"/>
    <property type="match status" value="1"/>
</dbReference>
<feature type="transmembrane region" description="Helical" evidence="1">
    <location>
        <begin position="33"/>
        <end position="56"/>
    </location>
</feature>
<organism evidence="2 3">
    <name type="scientific">Lentzea guizhouensis</name>
    <dbReference type="NCBI Taxonomy" id="1586287"/>
    <lineage>
        <taxon>Bacteria</taxon>
        <taxon>Bacillati</taxon>
        <taxon>Actinomycetota</taxon>
        <taxon>Actinomycetes</taxon>
        <taxon>Pseudonocardiales</taxon>
        <taxon>Pseudonocardiaceae</taxon>
        <taxon>Lentzea</taxon>
    </lineage>
</organism>
<reference evidence="2 3" key="1">
    <citation type="submission" date="2016-07" db="EMBL/GenBank/DDBJ databases">
        <title>Complete genome sequence of the Lentzea guizhouensis DHS C013.</title>
        <authorList>
            <person name="Cao C."/>
        </authorList>
    </citation>
    <scope>NUCLEOTIDE SEQUENCE [LARGE SCALE GENOMIC DNA]</scope>
    <source>
        <strain evidence="2 3">DHS C013</strain>
    </source>
</reference>
<dbReference type="Gene3D" id="3.30.750.24">
    <property type="entry name" value="STAS domain"/>
    <property type="match status" value="1"/>
</dbReference>
<dbReference type="Proteomes" id="UP000093053">
    <property type="component" value="Chromosome"/>
</dbReference>
<dbReference type="InterPro" id="IPR036513">
    <property type="entry name" value="STAS_dom_sf"/>
</dbReference>
<evidence type="ECO:0000313" key="2">
    <source>
        <dbReference type="EMBL" id="ANZ35919.1"/>
    </source>
</evidence>
<evidence type="ECO:0000313" key="3">
    <source>
        <dbReference type="Proteomes" id="UP000093053"/>
    </source>
</evidence>
<gene>
    <name evidence="2" type="ORF">BBK82_07305</name>
</gene>
<dbReference type="KEGG" id="led:BBK82_07305"/>
<name>A0A1B2HDW7_9PSEU</name>
<dbReference type="EMBL" id="CP016793">
    <property type="protein sequence ID" value="ANZ35919.1"/>
    <property type="molecule type" value="Genomic_DNA"/>
</dbReference>